<evidence type="ECO:0000313" key="5">
    <source>
        <dbReference type="Proteomes" id="UP000060513"/>
    </source>
</evidence>
<keyword evidence="1" id="KW-0805">Transcription regulation</keyword>
<dbReference type="PANTHER" id="PTHR44688:SF16">
    <property type="entry name" value="DNA-BINDING TRANSCRIPTIONAL ACTIVATOR DEVR_DOSR"/>
    <property type="match status" value="1"/>
</dbReference>
<dbReference type="PROSITE" id="PS00622">
    <property type="entry name" value="HTH_LUXR_1"/>
    <property type="match status" value="1"/>
</dbReference>
<evidence type="ECO:0000313" key="4">
    <source>
        <dbReference type="EMBL" id="ALC19643.1"/>
    </source>
</evidence>
<organism evidence="4">
    <name type="scientific">Streptomyces pristinaespiralis</name>
    <dbReference type="NCBI Taxonomy" id="38300"/>
    <lineage>
        <taxon>Bacteria</taxon>
        <taxon>Bacillati</taxon>
        <taxon>Actinomycetota</taxon>
        <taxon>Actinomycetes</taxon>
        <taxon>Kitasatosporales</taxon>
        <taxon>Streptomycetaceae</taxon>
        <taxon>Streptomyces</taxon>
    </lineage>
</organism>
<dbReference type="GeneID" id="97237594"/>
<evidence type="ECO:0000256" key="3">
    <source>
        <dbReference type="ARBA" id="ARBA00023163"/>
    </source>
</evidence>
<dbReference type="AlphaFoldDB" id="A0A0M3QHJ3"/>
<dbReference type="OMA" id="YPFAGHY"/>
<sequence>MSDPAENDYARMLELAVSLLETRDPDHLWRAVAEELMRALGGEVVVAKDSEWAADDGPVRAWRRGVGAAADVPSRRAVRLIREGYPFAGHYGTGQDRAPRTAAQLTGARWRNSETASVLRQCLGTDHMLGLPLPGRSRPVRGFLIHRAGRDFDERALQYAAAVQPLLRAAAAQHELLTDYAASGAEGGDPGAACPPAVRTSDLGLTPRETAVLRLLAEGLPAQTIGRRLHVSVRTVHKHLQSVYRKLDAPDRLSAVLNAQRLGLLDREAPRDVPAPAGTSEGAASNG</sequence>
<dbReference type="SMART" id="SM00421">
    <property type="entry name" value="HTH_LUXR"/>
    <property type="match status" value="1"/>
</dbReference>
<reference evidence="4 5" key="1">
    <citation type="submission" date="2015-08" db="EMBL/GenBank/DDBJ databases">
        <title>Genome sequence of the pristinamycin over-producing bacterium Streptomyces pristinaespiralis HCCB10218.</title>
        <authorList>
            <person name="Tian J."/>
            <person name="Yang J."/>
            <person name="Li L."/>
            <person name="Ruan L."/>
            <person name="Wei W."/>
            <person name="Zheng G."/>
            <person name="Wei Z."/>
            <person name="Yang S."/>
            <person name="Ge M."/>
            <person name="Jiang W."/>
            <person name="Lu Y."/>
        </authorList>
    </citation>
    <scope>NUCLEOTIDE SEQUENCE [LARGE SCALE GENOMIC DNA]</scope>
    <source>
        <strain evidence="4 5">HCCB 10218</strain>
    </source>
</reference>
<dbReference type="GO" id="GO:0003677">
    <property type="term" value="F:DNA binding"/>
    <property type="evidence" value="ECO:0007669"/>
    <property type="project" value="UniProtKB-KW"/>
</dbReference>
<dbReference type="Pfam" id="PF00196">
    <property type="entry name" value="GerE"/>
    <property type="match status" value="1"/>
</dbReference>
<proteinExistence type="predicted"/>
<dbReference type="KEGG" id="spri:SPRI_1337"/>
<accession>A0A0M3QHJ3</accession>
<protein>
    <submittedName>
        <fullName evidence="4">Transcriptional regulator</fullName>
    </submittedName>
</protein>
<evidence type="ECO:0000256" key="2">
    <source>
        <dbReference type="ARBA" id="ARBA00023125"/>
    </source>
</evidence>
<dbReference type="SUPFAM" id="SSF46894">
    <property type="entry name" value="C-terminal effector domain of the bipartite response regulators"/>
    <property type="match status" value="1"/>
</dbReference>
<dbReference type="STRING" id="38300.SPRI_1337"/>
<evidence type="ECO:0000256" key="1">
    <source>
        <dbReference type="ARBA" id="ARBA00023015"/>
    </source>
</evidence>
<dbReference type="OrthoDB" id="3178272at2"/>
<keyword evidence="3" id="KW-0804">Transcription</keyword>
<dbReference type="GO" id="GO:0006355">
    <property type="term" value="P:regulation of DNA-templated transcription"/>
    <property type="evidence" value="ECO:0007669"/>
    <property type="project" value="InterPro"/>
</dbReference>
<name>A0A0M3QHJ3_STRPR</name>
<dbReference type="PATRIC" id="fig|38300.4.peg.1425"/>
<dbReference type="CDD" id="cd06170">
    <property type="entry name" value="LuxR_C_like"/>
    <property type="match status" value="1"/>
</dbReference>
<dbReference type="EMBL" id="CP011340">
    <property type="protein sequence ID" value="ALC19643.1"/>
    <property type="molecule type" value="Genomic_DNA"/>
</dbReference>
<dbReference type="InterPro" id="IPR000792">
    <property type="entry name" value="Tscrpt_reg_LuxR_C"/>
</dbReference>
<dbReference type="Gene3D" id="1.10.10.10">
    <property type="entry name" value="Winged helix-like DNA-binding domain superfamily/Winged helix DNA-binding domain"/>
    <property type="match status" value="1"/>
</dbReference>
<gene>
    <name evidence="4" type="ORF">SPRI_1337</name>
</gene>
<keyword evidence="2" id="KW-0238">DNA-binding</keyword>
<dbReference type="PRINTS" id="PR00038">
    <property type="entry name" value="HTHLUXR"/>
</dbReference>
<dbReference type="InterPro" id="IPR016032">
    <property type="entry name" value="Sig_transdc_resp-reg_C-effctor"/>
</dbReference>
<dbReference type="PROSITE" id="PS50043">
    <property type="entry name" value="HTH_LUXR_2"/>
    <property type="match status" value="1"/>
</dbReference>
<dbReference type="PANTHER" id="PTHR44688">
    <property type="entry name" value="DNA-BINDING TRANSCRIPTIONAL ACTIVATOR DEVR_DOSR"/>
    <property type="match status" value="1"/>
</dbReference>
<dbReference type="Proteomes" id="UP000060513">
    <property type="component" value="Chromosome"/>
</dbReference>
<dbReference type="RefSeq" id="WP_005309535.1">
    <property type="nucleotide sequence ID" value="NZ_CP011340.1"/>
</dbReference>
<dbReference type="InterPro" id="IPR036388">
    <property type="entry name" value="WH-like_DNA-bd_sf"/>
</dbReference>